<dbReference type="AlphaFoldDB" id="A0A974NUX2"/>
<dbReference type="Proteomes" id="UP000595894">
    <property type="component" value="Chromosome"/>
</dbReference>
<evidence type="ECO:0000313" key="1">
    <source>
        <dbReference type="EMBL" id="QQV77272.1"/>
    </source>
</evidence>
<dbReference type="RefSeq" id="WP_202093620.1">
    <property type="nucleotide sequence ID" value="NZ_CP061035.1"/>
</dbReference>
<gene>
    <name evidence="1" type="ORF">H5J25_18520</name>
</gene>
<reference evidence="2" key="1">
    <citation type="submission" date="2020-09" db="EMBL/GenBank/DDBJ databases">
        <title>Sphingomonas sp., a new species isolated from pork steak.</title>
        <authorList>
            <person name="Heidler von Heilborn D."/>
        </authorList>
    </citation>
    <scope>NUCLEOTIDE SEQUENCE [LARGE SCALE GENOMIC DNA]</scope>
</reference>
<dbReference type="KEGG" id="sari:H5J25_18520"/>
<keyword evidence="2" id="KW-1185">Reference proteome</keyword>
<proteinExistence type="predicted"/>
<organism evidence="1 2">
    <name type="scientific">Sphingomonas aliaeris</name>
    <dbReference type="NCBI Taxonomy" id="2759526"/>
    <lineage>
        <taxon>Bacteria</taxon>
        <taxon>Pseudomonadati</taxon>
        <taxon>Pseudomonadota</taxon>
        <taxon>Alphaproteobacteria</taxon>
        <taxon>Sphingomonadales</taxon>
        <taxon>Sphingomonadaceae</taxon>
        <taxon>Sphingomonas</taxon>
    </lineage>
</organism>
<protein>
    <submittedName>
        <fullName evidence="1">Uncharacterized protein</fullName>
    </submittedName>
</protein>
<sequence length="123" mass="13199">MTTSQELIAGQVGTLLHKLELLIDEAVSCGAELTAVLPRARVEAKLPALVGQHSLDTLTDAVQSLVAARRQTIATHKHLDKVRELMGLPVISFGEESPKPDDKVFTTGVARTDGRADHLRIAA</sequence>
<dbReference type="EMBL" id="CP061035">
    <property type="protein sequence ID" value="QQV77272.1"/>
    <property type="molecule type" value="Genomic_DNA"/>
</dbReference>
<evidence type="ECO:0000313" key="2">
    <source>
        <dbReference type="Proteomes" id="UP000595894"/>
    </source>
</evidence>
<accession>A0A974NUX2</accession>
<name>A0A974NUX2_9SPHN</name>